<feature type="domain" description="Pyruvate kinase barrel" evidence="12">
    <location>
        <begin position="374"/>
        <end position="589"/>
    </location>
</feature>
<evidence type="ECO:0000256" key="11">
    <source>
        <dbReference type="ARBA" id="ARBA00023317"/>
    </source>
</evidence>
<dbReference type="GO" id="GO:0005524">
    <property type="term" value="F:ATP binding"/>
    <property type="evidence" value="ECO:0007669"/>
    <property type="project" value="UniProtKB-KW"/>
</dbReference>
<dbReference type="UniPathway" id="UPA00109">
    <property type="reaction ID" value="UER00188"/>
</dbReference>
<evidence type="ECO:0000313" key="13">
    <source>
        <dbReference type="EMBL" id="SET53093.1"/>
    </source>
</evidence>
<keyword evidence="10" id="KW-0324">Glycolysis</keyword>
<keyword evidence="8" id="KW-0067">ATP-binding</keyword>
<reference evidence="14" key="1">
    <citation type="submission" date="2016-10" db="EMBL/GenBank/DDBJ databases">
        <authorList>
            <person name="Varghese N."/>
            <person name="Submissions S."/>
        </authorList>
    </citation>
    <scope>NUCLEOTIDE SEQUENCE [LARGE SCALE GENOMIC DNA]</scope>
    <source>
        <strain evidence="14">Nm71</strain>
    </source>
</reference>
<evidence type="ECO:0000256" key="7">
    <source>
        <dbReference type="ARBA" id="ARBA00022777"/>
    </source>
</evidence>
<keyword evidence="7 13" id="KW-0418">Kinase</keyword>
<feature type="domain" description="Pyruvate kinase barrel" evidence="12">
    <location>
        <begin position="139"/>
        <end position="223"/>
    </location>
</feature>
<evidence type="ECO:0000256" key="4">
    <source>
        <dbReference type="ARBA" id="ARBA00022679"/>
    </source>
</evidence>
<evidence type="ECO:0000313" key="14">
    <source>
        <dbReference type="Proteomes" id="UP000199345"/>
    </source>
</evidence>
<keyword evidence="5" id="KW-0479">Metal-binding</keyword>
<evidence type="ECO:0000256" key="1">
    <source>
        <dbReference type="ARBA" id="ARBA00004997"/>
    </source>
</evidence>
<evidence type="ECO:0000259" key="12">
    <source>
        <dbReference type="Pfam" id="PF00224"/>
    </source>
</evidence>
<accession>A0A1I0F762</accession>
<dbReference type="SUPFAM" id="SSF51621">
    <property type="entry name" value="Phosphoenolpyruvate/pyruvate domain"/>
    <property type="match status" value="1"/>
</dbReference>
<protein>
    <recommendedName>
        <fullName evidence="3">pyruvate kinase</fullName>
        <ecNumber evidence="3">2.7.1.40</ecNumber>
    </recommendedName>
</protein>
<dbReference type="InterPro" id="IPR011037">
    <property type="entry name" value="Pyrv_Knase-like_insert_dom_sf"/>
</dbReference>
<dbReference type="InterPro" id="IPR001697">
    <property type="entry name" value="Pyr_Knase"/>
</dbReference>
<dbReference type="SUPFAM" id="SSF50800">
    <property type="entry name" value="PK beta-barrel domain-like"/>
    <property type="match status" value="1"/>
</dbReference>
<evidence type="ECO:0000256" key="10">
    <source>
        <dbReference type="ARBA" id="ARBA00023152"/>
    </source>
</evidence>
<dbReference type="Proteomes" id="UP000199345">
    <property type="component" value="Unassembled WGS sequence"/>
</dbReference>
<dbReference type="EMBL" id="FOIA01000034">
    <property type="protein sequence ID" value="SET53093.1"/>
    <property type="molecule type" value="Genomic_DNA"/>
</dbReference>
<evidence type="ECO:0000256" key="9">
    <source>
        <dbReference type="ARBA" id="ARBA00022842"/>
    </source>
</evidence>
<gene>
    <name evidence="13" type="ORF">SAMN05216326_1344</name>
</gene>
<comment type="similarity">
    <text evidence="2">Belongs to the pyruvate kinase family.</text>
</comment>
<dbReference type="GO" id="GO:0000287">
    <property type="term" value="F:magnesium ion binding"/>
    <property type="evidence" value="ECO:0007669"/>
    <property type="project" value="InterPro"/>
</dbReference>
<organism evidence="13 14">
    <name type="scientific">Nitrosomonas marina</name>
    <dbReference type="NCBI Taxonomy" id="917"/>
    <lineage>
        <taxon>Bacteria</taxon>
        <taxon>Pseudomonadati</taxon>
        <taxon>Pseudomonadota</taxon>
        <taxon>Betaproteobacteria</taxon>
        <taxon>Nitrosomonadales</taxon>
        <taxon>Nitrosomonadaceae</taxon>
        <taxon>Nitrosomonas</taxon>
    </lineage>
</organism>
<proteinExistence type="inferred from homology"/>
<dbReference type="GO" id="GO:0030955">
    <property type="term" value="F:potassium ion binding"/>
    <property type="evidence" value="ECO:0007669"/>
    <property type="project" value="InterPro"/>
</dbReference>
<dbReference type="InterPro" id="IPR015806">
    <property type="entry name" value="Pyrv_Knase_insert_dom_sf"/>
</dbReference>
<dbReference type="PANTHER" id="PTHR11817">
    <property type="entry name" value="PYRUVATE KINASE"/>
    <property type="match status" value="1"/>
</dbReference>
<dbReference type="EC" id="2.7.1.40" evidence="3"/>
<evidence type="ECO:0000256" key="3">
    <source>
        <dbReference type="ARBA" id="ARBA00012142"/>
    </source>
</evidence>
<dbReference type="OrthoDB" id="9812123at2"/>
<keyword evidence="11 13" id="KW-0670">Pyruvate</keyword>
<dbReference type="RefSeq" id="WP_090660949.1">
    <property type="nucleotide sequence ID" value="NZ_FOIA01000034.1"/>
</dbReference>
<keyword evidence="6" id="KW-0547">Nucleotide-binding</keyword>
<dbReference type="Gene3D" id="3.20.20.60">
    <property type="entry name" value="Phosphoenolpyruvate-binding domains"/>
    <property type="match status" value="2"/>
</dbReference>
<dbReference type="InterPro" id="IPR015813">
    <property type="entry name" value="Pyrv/PenolPyrv_kinase-like_dom"/>
</dbReference>
<dbReference type="GO" id="GO:0004743">
    <property type="term" value="F:pyruvate kinase activity"/>
    <property type="evidence" value="ECO:0007669"/>
    <property type="project" value="UniProtKB-EC"/>
</dbReference>
<dbReference type="AlphaFoldDB" id="A0A1I0F762"/>
<name>A0A1I0F762_9PROT</name>
<comment type="pathway">
    <text evidence="1">Carbohydrate degradation; glycolysis; pyruvate from D-glyceraldehyde 3-phosphate: step 5/5.</text>
</comment>
<dbReference type="InterPro" id="IPR040442">
    <property type="entry name" value="Pyrv_kinase-like_dom_sf"/>
</dbReference>
<evidence type="ECO:0000256" key="8">
    <source>
        <dbReference type="ARBA" id="ARBA00022840"/>
    </source>
</evidence>
<evidence type="ECO:0000256" key="6">
    <source>
        <dbReference type="ARBA" id="ARBA00022741"/>
    </source>
</evidence>
<dbReference type="Pfam" id="PF00224">
    <property type="entry name" value="PK"/>
    <property type="match status" value="2"/>
</dbReference>
<sequence length="624" mass="69617">MNSNCHDTESRFELLYDEINDLIEHVWIRGLARVDQYGGPDKSRTLSKSIVNLGHYLAMREIDLRPLQEKLAQAGLSSLGRAEPHVYANLRNVRDMLSRSLGKSTHEKAGFSYPEFGEGDKILAKNAATILGNVRRKMTRTMVTLPTEAAANEKLVRDLVNEGMNIARINCAHDDISTWHRMVDNIRRASAELNAPCRILMDLAGHKIRTGSIMSDPQSLFIKIKKKGGDHYPNAIRFDIVSDEQNQPEITDSSKNAFIFPVPRAVYSNLESGDRLSLVDAQGKSCFINILLAPENNRVIGLCDKTIHLITGLLVTWQRRIDTSYADQHTFRFVNLNTVAKKARLFTGDLLFLHKQPPHGFVLNDRSDEALKAAAHISCSSPDIIDILQQGDRVWIDDGKISAYVSEKDADYVVLRVTRAGIKGAKLKSDMGLNFPETVLNLPTLTSKDLSDLDFICAHADIIGLSFIETADGISELIAELQRRNATQLPIIAKIETARAVKNLPEILFASLSRHPVGVMIARGDLAIELGHVRMAEIQEEILWLCEAAHVPVIWATQVLESIAKHGIGSRPEFTDAAMSVRAECVMLNKGPYILDALRSLNAVLKCMQAHQRKKISRLRALHW</sequence>
<dbReference type="GO" id="GO:0016301">
    <property type="term" value="F:kinase activity"/>
    <property type="evidence" value="ECO:0007669"/>
    <property type="project" value="UniProtKB-KW"/>
</dbReference>
<keyword evidence="4" id="KW-0808">Transferase</keyword>
<evidence type="ECO:0000256" key="2">
    <source>
        <dbReference type="ARBA" id="ARBA00008663"/>
    </source>
</evidence>
<keyword evidence="9" id="KW-0460">Magnesium</keyword>
<keyword evidence="14" id="KW-1185">Reference proteome</keyword>
<evidence type="ECO:0000256" key="5">
    <source>
        <dbReference type="ARBA" id="ARBA00022723"/>
    </source>
</evidence>
<dbReference type="Gene3D" id="2.40.33.10">
    <property type="entry name" value="PK beta-barrel domain-like"/>
    <property type="match status" value="2"/>
</dbReference>
<dbReference type="InterPro" id="IPR015793">
    <property type="entry name" value="Pyrv_Knase_brl"/>
</dbReference>